<name>A0A3R7NZF5_9TRYP</name>
<evidence type="ECO:0000313" key="2">
    <source>
        <dbReference type="EMBL" id="RNF10195.1"/>
    </source>
</evidence>
<feature type="region of interest" description="Disordered" evidence="1">
    <location>
        <begin position="141"/>
        <end position="171"/>
    </location>
</feature>
<dbReference type="OrthoDB" id="249510at2759"/>
<accession>A0A3R7NZF5</accession>
<keyword evidence="3" id="KW-1185">Reference proteome</keyword>
<dbReference type="Proteomes" id="UP000284403">
    <property type="component" value="Unassembled WGS sequence"/>
</dbReference>
<organism evidence="2 3">
    <name type="scientific">Trypanosoma conorhini</name>
    <dbReference type="NCBI Taxonomy" id="83891"/>
    <lineage>
        <taxon>Eukaryota</taxon>
        <taxon>Discoba</taxon>
        <taxon>Euglenozoa</taxon>
        <taxon>Kinetoplastea</taxon>
        <taxon>Metakinetoplastina</taxon>
        <taxon>Trypanosomatida</taxon>
        <taxon>Trypanosomatidae</taxon>
        <taxon>Trypanosoma</taxon>
    </lineage>
</organism>
<evidence type="ECO:0000313" key="3">
    <source>
        <dbReference type="Proteomes" id="UP000284403"/>
    </source>
</evidence>
<dbReference type="AlphaFoldDB" id="A0A3R7NZF5"/>
<protein>
    <submittedName>
        <fullName evidence="2">Uncharacterized protein</fullName>
    </submittedName>
</protein>
<feature type="region of interest" description="Disordered" evidence="1">
    <location>
        <begin position="282"/>
        <end position="325"/>
    </location>
</feature>
<feature type="compositionally biased region" description="Low complexity" evidence="1">
    <location>
        <begin position="141"/>
        <end position="157"/>
    </location>
</feature>
<proteinExistence type="predicted"/>
<reference evidence="2 3" key="1">
    <citation type="journal article" date="2018" name="BMC Genomics">
        <title>Genomic comparison of Trypanosoma conorhini and Trypanosoma rangeli to Trypanosoma cruzi strains of high and low virulence.</title>
        <authorList>
            <person name="Bradwell K.R."/>
            <person name="Koparde V.N."/>
            <person name="Matveyev A.V."/>
            <person name="Serrano M.G."/>
            <person name="Alves J.M."/>
            <person name="Parikh H."/>
            <person name="Huang B."/>
            <person name="Lee V."/>
            <person name="Espinosa-Alvarez O."/>
            <person name="Ortiz P.A."/>
            <person name="Costa-Martins A.G."/>
            <person name="Teixeira M.M."/>
            <person name="Buck G.A."/>
        </authorList>
    </citation>
    <scope>NUCLEOTIDE SEQUENCE [LARGE SCALE GENOMIC DNA]</scope>
    <source>
        <strain evidence="2 3">025E</strain>
    </source>
</reference>
<gene>
    <name evidence="2" type="ORF">Tco025E_06919</name>
</gene>
<dbReference type="EMBL" id="MKKU01000488">
    <property type="protein sequence ID" value="RNF10195.1"/>
    <property type="molecule type" value="Genomic_DNA"/>
</dbReference>
<dbReference type="RefSeq" id="XP_029226182.1">
    <property type="nucleotide sequence ID" value="XM_029373786.1"/>
</dbReference>
<evidence type="ECO:0000256" key="1">
    <source>
        <dbReference type="SAM" id="MobiDB-lite"/>
    </source>
</evidence>
<dbReference type="GeneID" id="40320530"/>
<comment type="caution">
    <text evidence="2">The sequence shown here is derived from an EMBL/GenBank/DDBJ whole genome shotgun (WGS) entry which is preliminary data.</text>
</comment>
<sequence length="456" mass="48619">MATQGYYGGYSLVRSSTNAASGATCGCACCSSNAASAKDGTRPAGLSRMNFASCNSDWMPSLATSSAAGARSTVTPGEAMEPLASNASTLARFPLFQALWAMQNFYRWMPLCATAASNRPATNAATNTAAATATAATAAATAATPTSAATSAGASTRADPKKPRPAIPMPIGSDTWTALNDTVLAAKTGVVATRHSLKRPVPPLAIGVTDADLDQGTRSTTNGPEPLFRDLLGASSPSEVPTYTAFTCNRNSSKKMEPIPVDVLFSGQQDEEEEGWQKHYRHHHPVPPAPISVSPLLSPHAENTPGPEDHLQQHQNQYEAAEIPSSEEDYVLRSPLMGMKMCSAGRSPTPKQTQQEKSTIHLLSNGINGATRNGTQHQSRLLTEGDEGTPLFEEDDEDALEHIKQLVNIVLSVNALENASTDATEVSKPKKKLEFDMEWMNSRFQSEQQTTFFQGF</sequence>